<dbReference type="OrthoDB" id="9809348at2"/>
<dbReference type="HOGENOM" id="CLU_020473_6_1_9"/>
<keyword evidence="3" id="KW-0597">Phosphoprotein</keyword>
<dbReference type="AlphaFoldDB" id="M1LRH4"/>
<dbReference type="GO" id="GO:0005886">
    <property type="term" value="C:plasma membrane"/>
    <property type="evidence" value="ECO:0007669"/>
    <property type="project" value="UniProtKB-SubCell"/>
</dbReference>
<dbReference type="PROSITE" id="PS50885">
    <property type="entry name" value="HAMP"/>
    <property type="match status" value="1"/>
</dbReference>
<dbReference type="GO" id="GO:0000155">
    <property type="term" value="F:phosphorelay sensor kinase activity"/>
    <property type="evidence" value="ECO:0007669"/>
    <property type="project" value="InterPro"/>
</dbReference>
<dbReference type="Gene3D" id="6.10.340.10">
    <property type="match status" value="1"/>
</dbReference>
<evidence type="ECO:0000256" key="9">
    <source>
        <dbReference type="SAM" id="Phobius"/>
    </source>
</evidence>
<dbReference type="KEGG" id="csr:Cspa_c17700"/>
<keyword evidence="4" id="KW-0808">Transferase</keyword>
<dbReference type="InterPro" id="IPR003660">
    <property type="entry name" value="HAMP_dom"/>
</dbReference>
<evidence type="ECO:0000256" key="5">
    <source>
        <dbReference type="ARBA" id="ARBA00022692"/>
    </source>
</evidence>
<evidence type="ECO:0000256" key="6">
    <source>
        <dbReference type="ARBA" id="ARBA00022777"/>
    </source>
</evidence>
<keyword evidence="6 11" id="KW-0418">Kinase</keyword>
<evidence type="ECO:0000256" key="3">
    <source>
        <dbReference type="ARBA" id="ARBA00022553"/>
    </source>
</evidence>
<feature type="domain" description="HAMP" evidence="10">
    <location>
        <begin position="330"/>
        <end position="381"/>
    </location>
</feature>
<dbReference type="InterPro" id="IPR033479">
    <property type="entry name" value="dCache_1"/>
</dbReference>
<evidence type="ECO:0000313" key="11">
    <source>
        <dbReference type="EMBL" id="AGF55540.1"/>
    </source>
</evidence>
<reference evidence="11 12" key="1">
    <citation type="submission" date="2013-02" db="EMBL/GenBank/DDBJ databases">
        <title>Genome sequence of Clostridium saccharoperbutylacetonicum N1-4(HMT).</title>
        <authorList>
            <person name="Poehlein A."/>
            <person name="Daniel R."/>
        </authorList>
    </citation>
    <scope>NUCLEOTIDE SEQUENCE [LARGE SCALE GENOMIC DNA]</scope>
    <source>
        <strain evidence="12">N1-4(HMT)</strain>
    </source>
</reference>
<dbReference type="Pfam" id="PF02743">
    <property type="entry name" value="dCache_1"/>
    <property type="match status" value="1"/>
</dbReference>
<dbReference type="InterPro" id="IPR036890">
    <property type="entry name" value="HATPase_C_sf"/>
</dbReference>
<keyword evidence="8 9" id="KW-0472">Membrane</keyword>
<dbReference type="Pfam" id="PF02518">
    <property type="entry name" value="HATPase_c"/>
    <property type="match status" value="1"/>
</dbReference>
<dbReference type="eggNOG" id="COG2972">
    <property type="taxonomic scope" value="Bacteria"/>
</dbReference>
<sequence>MIEKYFKIKTIKNRFLAVMIILIIFPIPLIGIISFINSSNMIENNHKASYLLNLQKSSELMDNNLKNTTNIMRSITSNENLRNELKSSNEVTEATDNYFPIQSVNVFSRIFREYTIDTTYIDSICLYDNDGRLYYFGTKFSGATVLKNNPYDKIKEKNWYKEAIKANGKEVILGYNILDEESREFSFSTVKLVRDVDTLKPIGLMIINVKENAFTKAFPNINPDSEEGTFLVLDKNKNNNNNNSPIVFMNRNDEDIKKIVDNSQEFNSSTLEKQGYSVSSYTNDITGWEIVHIIKKSQLLKDTRLIGVYTAIVCLVTILFALILSIVFSNTINKPIKRLKRAISDVGKGKRDITEEFGDDEIGILGNQFKVMVKENLELNERITSSKLKQREAELKLLQAQINPHFLYNTLDSIYWLAKIKKVDDIADMAIALSDIFKLSLNKGSEITTVRNEIKQVQSYLIIQNLRYKDRFKVDIDIDDKIMDYEIIKLIIQPFIENAMIHGLEPKAGDGEINIIGKLEGDEIVFVIEDNGIGVEDINKFNSGYGIKNVQERIELYYGEEYGVTFESEINKGTIVTIKIPFEKKIIL</sequence>
<dbReference type="Pfam" id="PF06580">
    <property type="entry name" value="His_kinase"/>
    <property type="match status" value="1"/>
</dbReference>
<dbReference type="SUPFAM" id="SSF55874">
    <property type="entry name" value="ATPase domain of HSP90 chaperone/DNA topoisomerase II/histidine kinase"/>
    <property type="match status" value="1"/>
</dbReference>
<feature type="transmembrane region" description="Helical" evidence="9">
    <location>
        <begin position="15"/>
        <end position="36"/>
    </location>
</feature>
<dbReference type="PATRIC" id="fig|931276.5.peg.1748"/>
<dbReference type="Pfam" id="PF00672">
    <property type="entry name" value="HAMP"/>
    <property type="match status" value="1"/>
</dbReference>
<dbReference type="RefSeq" id="WP_015391861.1">
    <property type="nucleotide sequence ID" value="NC_020291.1"/>
</dbReference>
<evidence type="ECO:0000256" key="1">
    <source>
        <dbReference type="ARBA" id="ARBA00004651"/>
    </source>
</evidence>
<keyword evidence="2" id="KW-1003">Cell membrane</keyword>
<organism evidence="11 12">
    <name type="scientific">Clostridium saccharoperbutylacetonicum N1-4(HMT)</name>
    <dbReference type="NCBI Taxonomy" id="931276"/>
    <lineage>
        <taxon>Bacteria</taxon>
        <taxon>Bacillati</taxon>
        <taxon>Bacillota</taxon>
        <taxon>Clostridia</taxon>
        <taxon>Eubacteriales</taxon>
        <taxon>Clostridiaceae</taxon>
        <taxon>Clostridium</taxon>
    </lineage>
</organism>
<accession>M1LRH4</accession>
<name>M1LRH4_9CLOT</name>
<dbReference type="EMBL" id="CP004121">
    <property type="protein sequence ID" value="AGF55540.1"/>
    <property type="molecule type" value="Genomic_DNA"/>
</dbReference>
<evidence type="ECO:0000259" key="10">
    <source>
        <dbReference type="PROSITE" id="PS50885"/>
    </source>
</evidence>
<evidence type="ECO:0000313" key="12">
    <source>
        <dbReference type="Proteomes" id="UP000011728"/>
    </source>
</evidence>
<dbReference type="InterPro" id="IPR050640">
    <property type="entry name" value="Bact_2-comp_sensor_kinase"/>
</dbReference>
<evidence type="ECO:0000256" key="2">
    <source>
        <dbReference type="ARBA" id="ARBA00022475"/>
    </source>
</evidence>
<gene>
    <name evidence="11" type="ORF">Cspa_c17700</name>
</gene>
<dbReference type="Gene3D" id="3.30.565.10">
    <property type="entry name" value="Histidine kinase-like ATPase, C-terminal domain"/>
    <property type="match status" value="1"/>
</dbReference>
<dbReference type="PANTHER" id="PTHR34220">
    <property type="entry name" value="SENSOR HISTIDINE KINASE YPDA"/>
    <property type="match status" value="1"/>
</dbReference>
<dbReference type="Gene3D" id="3.30.450.20">
    <property type="entry name" value="PAS domain"/>
    <property type="match status" value="2"/>
</dbReference>
<evidence type="ECO:0000256" key="4">
    <source>
        <dbReference type="ARBA" id="ARBA00022679"/>
    </source>
</evidence>
<dbReference type="InterPro" id="IPR003594">
    <property type="entry name" value="HATPase_dom"/>
</dbReference>
<dbReference type="InterPro" id="IPR010559">
    <property type="entry name" value="Sig_transdc_His_kin_internal"/>
</dbReference>
<proteinExistence type="predicted"/>
<evidence type="ECO:0000256" key="7">
    <source>
        <dbReference type="ARBA" id="ARBA00022989"/>
    </source>
</evidence>
<evidence type="ECO:0000256" key="8">
    <source>
        <dbReference type="ARBA" id="ARBA00023136"/>
    </source>
</evidence>
<keyword evidence="12" id="KW-1185">Reference proteome</keyword>
<dbReference type="SMART" id="SM00387">
    <property type="entry name" value="HATPase_c"/>
    <property type="match status" value="1"/>
</dbReference>
<comment type="subcellular location">
    <subcellularLocation>
        <location evidence="1">Cell membrane</location>
        <topology evidence="1">Multi-pass membrane protein</topology>
    </subcellularLocation>
</comment>
<keyword evidence="5 9" id="KW-0812">Transmembrane</keyword>
<dbReference type="Proteomes" id="UP000011728">
    <property type="component" value="Chromosome"/>
</dbReference>
<protein>
    <submittedName>
        <fullName evidence="11">Integral membrane sensor signal transduction histidine kinase</fullName>
    </submittedName>
</protein>
<dbReference type="PANTHER" id="PTHR34220:SF7">
    <property type="entry name" value="SENSOR HISTIDINE KINASE YPDA"/>
    <property type="match status" value="1"/>
</dbReference>
<feature type="transmembrane region" description="Helical" evidence="9">
    <location>
        <begin position="306"/>
        <end position="328"/>
    </location>
</feature>
<keyword evidence="7 9" id="KW-1133">Transmembrane helix</keyword>
<dbReference type="CDD" id="cd06225">
    <property type="entry name" value="HAMP"/>
    <property type="match status" value="1"/>
</dbReference>